<reference evidence="1" key="1">
    <citation type="submission" date="2022-10" db="EMBL/GenBank/DDBJ databases">
        <title>The complete genomes of actinobacterial strains from the NBC collection.</title>
        <authorList>
            <person name="Joergensen T.S."/>
            <person name="Alvarez Arevalo M."/>
            <person name="Sterndorff E.B."/>
            <person name="Faurdal D."/>
            <person name="Vuksanovic O."/>
            <person name="Mourched A.-S."/>
            <person name="Charusanti P."/>
            <person name="Shaw S."/>
            <person name="Blin K."/>
            <person name="Weber T."/>
        </authorList>
    </citation>
    <scope>NUCLEOTIDE SEQUENCE</scope>
    <source>
        <strain evidence="1">NBC_00148</strain>
    </source>
</reference>
<proteinExistence type="predicted"/>
<sequence length="66" mass="7173">MKNAQVSADHIAAMERHARFGSLPDRVSPEHLVEEKAVAPDAGAGTHYHPEGSWNYFSCLALDLGL</sequence>
<name>A0AAU1M3I9_9ACTN</name>
<protein>
    <submittedName>
        <fullName evidence="1">Uncharacterized protein</fullName>
    </submittedName>
</protein>
<gene>
    <name evidence="1" type="ORF">OG222_34880</name>
</gene>
<evidence type="ECO:0000313" key="1">
    <source>
        <dbReference type="EMBL" id="WTQ78012.1"/>
    </source>
</evidence>
<dbReference type="EMBL" id="CP108169">
    <property type="protein sequence ID" value="WTQ78012.1"/>
    <property type="molecule type" value="Genomic_DNA"/>
</dbReference>
<accession>A0AAU1M3I9</accession>
<organism evidence="1">
    <name type="scientific">Streptomyces sp. NBC_00148</name>
    <dbReference type="NCBI Taxonomy" id="2903626"/>
    <lineage>
        <taxon>Bacteria</taxon>
        <taxon>Bacillati</taxon>
        <taxon>Actinomycetota</taxon>
        <taxon>Actinomycetes</taxon>
        <taxon>Kitasatosporales</taxon>
        <taxon>Streptomycetaceae</taxon>
        <taxon>Streptomyces</taxon>
    </lineage>
</organism>
<dbReference type="AlphaFoldDB" id="A0AAU1M3I9"/>